<evidence type="ECO:0000256" key="3">
    <source>
        <dbReference type="ARBA" id="ARBA00022603"/>
    </source>
</evidence>
<keyword evidence="6 7" id="KW-0819">tRNA processing</keyword>
<feature type="binding site" evidence="7">
    <location>
        <begin position="266"/>
        <end position="269"/>
    </location>
    <ligand>
        <name>substrate</name>
    </ligand>
</feature>
<evidence type="ECO:0000256" key="1">
    <source>
        <dbReference type="ARBA" id="ARBA00000142"/>
    </source>
</evidence>
<comment type="similarity">
    <text evidence="7">Belongs to the class I-like SAM-binding methyltransferase superfamily. TrmB family.</text>
</comment>
<comment type="pathway">
    <text evidence="7">tRNA modification; N(7)-methylguanine-tRNA biosynthesis.</text>
</comment>
<comment type="caution">
    <text evidence="7">Lacks conserved residue(s) required for the propagation of feature annotation.</text>
</comment>
<evidence type="ECO:0000256" key="2">
    <source>
        <dbReference type="ARBA" id="ARBA00003015"/>
    </source>
</evidence>
<dbReference type="InterPro" id="IPR055361">
    <property type="entry name" value="tRNA_methyltr_TrmB_bact"/>
</dbReference>
<evidence type="ECO:0000313" key="10">
    <source>
        <dbReference type="EMBL" id="VFJ51827.1"/>
    </source>
</evidence>
<dbReference type="SUPFAM" id="SSF53335">
    <property type="entry name" value="S-adenosyl-L-methionine-dependent methyltransferases"/>
    <property type="match status" value="1"/>
</dbReference>
<dbReference type="NCBIfam" id="TIGR00091">
    <property type="entry name" value="tRNA (guanosine(46)-N7)-methyltransferase TrmB"/>
    <property type="match status" value="1"/>
</dbReference>
<dbReference type="InterPro" id="IPR003358">
    <property type="entry name" value="tRNA_(Gua-N-7)_MeTrfase_Trmb"/>
</dbReference>
<dbReference type="PROSITE" id="PS51625">
    <property type="entry name" value="SAM_MT_TRMB"/>
    <property type="match status" value="1"/>
</dbReference>
<keyword evidence="3 7" id="KW-0489">Methyltransferase</keyword>
<proteinExistence type="inferred from homology"/>
<dbReference type="EMBL" id="CAADEY010000033">
    <property type="protein sequence ID" value="VFJ51827.1"/>
    <property type="molecule type" value="Genomic_DNA"/>
</dbReference>
<feature type="binding site" evidence="7">
    <location>
        <position position="170"/>
    </location>
    <ligand>
        <name>S-adenosyl-L-methionine</name>
        <dbReference type="ChEBI" id="CHEBI:59789"/>
    </ligand>
</feature>
<keyword evidence="5 7" id="KW-0949">S-adenosyl-L-methionine</keyword>
<feature type="binding site" evidence="7">
    <location>
        <position position="229"/>
    </location>
    <ligand>
        <name>substrate</name>
    </ligand>
</feature>
<name>A0A450SFX4_9GAMM</name>
<dbReference type="Pfam" id="PF02390">
    <property type="entry name" value="Methyltransf_4"/>
    <property type="match status" value="1"/>
</dbReference>
<keyword evidence="4 7" id="KW-0808">Transferase</keyword>
<dbReference type="GO" id="GO:0008176">
    <property type="term" value="F:tRNA (guanine(46)-N7)-methyltransferase activity"/>
    <property type="evidence" value="ECO:0007669"/>
    <property type="project" value="UniProtKB-UniRule"/>
</dbReference>
<feature type="region of interest" description="Disordered" evidence="8">
    <location>
        <begin position="248"/>
        <end position="268"/>
    </location>
</feature>
<dbReference type="PANTHER" id="PTHR23417">
    <property type="entry name" value="3-DEOXY-D-MANNO-OCTULOSONIC-ACID TRANSFERASE/TRNA GUANINE-N 7 - -METHYLTRANSFERASE"/>
    <property type="match status" value="1"/>
</dbReference>
<dbReference type="EC" id="2.1.1.33" evidence="7"/>
<evidence type="ECO:0000256" key="7">
    <source>
        <dbReference type="HAMAP-Rule" id="MF_01057"/>
    </source>
</evidence>
<dbReference type="AlphaFoldDB" id="A0A450SFX4"/>
<feature type="binding site" evidence="7">
    <location>
        <position position="143"/>
    </location>
    <ligand>
        <name>S-adenosyl-L-methionine</name>
        <dbReference type="ChEBI" id="CHEBI:59789"/>
    </ligand>
</feature>
<dbReference type="PANTHER" id="PTHR23417:SF14">
    <property type="entry name" value="PENTACOTRIPEPTIDE-REPEAT REGION OF PRORP DOMAIN-CONTAINING PROTEIN"/>
    <property type="match status" value="1"/>
</dbReference>
<feature type="binding site" evidence="7">
    <location>
        <position position="193"/>
    </location>
    <ligand>
        <name>S-adenosyl-L-methionine</name>
        <dbReference type="ChEBI" id="CHEBI:59789"/>
    </ligand>
</feature>
<dbReference type="HAMAP" id="MF_01057">
    <property type="entry name" value="tRNA_methyltr_TrmB"/>
    <property type="match status" value="1"/>
</dbReference>
<feature type="binding site" evidence="7">
    <location>
        <position position="197"/>
    </location>
    <ligand>
        <name>substrate</name>
    </ligand>
</feature>
<evidence type="ECO:0000313" key="9">
    <source>
        <dbReference type="EMBL" id="VFJ47294.1"/>
    </source>
</evidence>
<evidence type="ECO:0000256" key="6">
    <source>
        <dbReference type="ARBA" id="ARBA00022694"/>
    </source>
</evidence>
<evidence type="ECO:0000256" key="5">
    <source>
        <dbReference type="ARBA" id="ARBA00022691"/>
    </source>
</evidence>
<evidence type="ECO:0000256" key="8">
    <source>
        <dbReference type="SAM" id="MobiDB-lite"/>
    </source>
</evidence>
<dbReference type="InterPro" id="IPR029063">
    <property type="entry name" value="SAM-dependent_MTases_sf"/>
</dbReference>
<evidence type="ECO:0000256" key="4">
    <source>
        <dbReference type="ARBA" id="ARBA00022679"/>
    </source>
</evidence>
<reference evidence="10" key="1">
    <citation type="submission" date="2019-02" db="EMBL/GenBank/DDBJ databases">
        <authorList>
            <person name="Gruber-Vodicka R. H."/>
            <person name="Seah K. B. B."/>
        </authorList>
    </citation>
    <scope>NUCLEOTIDE SEQUENCE</scope>
    <source>
        <strain evidence="10">BECK_DK161</strain>
        <strain evidence="9">BECK_DK47</strain>
    </source>
</reference>
<dbReference type="EMBL" id="CAADEX010000016">
    <property type="protein sequence ID" value="VFJ47294.1"/>
    <property type="molecule type" value="Genomic_DNA"/>
</dbReference>
<dbReference type="UniPathway" id="UPA00989"/>
<dbReference type="Gene3D" id="3.40.50.150">
    <property type="entry name" value="Vaccinia Virus protein VP39"/>
    <property type="match status" value="1"/>
</dbReference>
<gene>
    <name evidence="7" type="primary">trmB</name>
    <name evidence="9" type="ORF">BECKDK2373B_GA0170837_101638</name>
    <name evidence="10" type="ORF">BECKDK2373C_GA0170839_10334</name>
</gene>
<feature type="binding site" evidence="7">
    <location>
        <position position="118"/>
    </location>
    <ligand>
        <name>S-adenosyl-L-methionine</name>
        <dbReference type="ChEBI" id="CHEBI:59789"/>
    </ligand>
</feature>
<organism evidence="10">
    <name type="scientific">Candidatus Kentrum sp. DK</name>
    <dbReference type="NCBI Taxonomy" id="2126562"/>
    <lineage>
        <taxon>Bacteria</taxon>
        <taxon>Pseudomonadati</taxon>
        <taxon>Pseudomonadota</taxon>
        <taxon>Gammaproteobacteria</taxon>
        <taxon>Candidatus Kentrum</taxon>
    </lineage>
</organism>
<sequence length="289" mass="32496">MAKDVRNVGYSFRVSNNATDRADPVPFPRFAGRNGTRPDPARVSALADRGERVIELHGEQTQRGPETRRIRSFVCRPGRITDAQRRALAIHWARFGVETQGPLDPVKVFGRRGPLYLEIGFGMGDALMEMALADPEGNYLGAEVYEPGIGRLLNNLNARDIGNARVMRGDAVEILARCIPQDSLDGVFVYFPDPWPKKRHHKRRLVQPDFVSLVCSRLRPGGRFELATDWADYAEHMLRALEAAPDPVNTAGPGNFSPRPSHRPVTKFERRGQGKGYGIWDLVFRRRET</sequence>
<accession>A0A450SFX4</accession>
<comment type="function">
    <text evidence="2 7">Catalyzes the formation of N(7)-methylguanine at position 46 (m7G46) in tRNA.</text>
</comment>
<dbReference type="GO" id="GO:0043527">
    <property type="term" value="C:tRNA methyltransferase complex"/>
    <property type="evidence" value="ECO:0007669"/>
    <property type="project" value="TreeGrafter"/>
</dbReference>
<comment type="catalytic activity">
    <reaction evidence="1 7">
        <text>guanosine(46) in tRNA + S-adenosyl-L-methionine = N(7)-methylguanosine(46) in tRNA + S-adenosyl-L-homocysteine</text>
        <dbReference type="Rhea" id="RHEA:42708"/>
        <dbReference type="Rhea" id="RHEA-COMP:10188"/>
        <dbReference type="Rhea" id="RHEA-COMP:10189"/>
        <dbReference type="ChEBI" id="CHEBI:57856"/>
        <dbReference type="ChEBI" id="CHEBI:59789"/>
        <dbReference type="ChEBI" id="CHEBI:74269"/>
        <dbReference type="ChEBI" id="CHEBI:74480"/>
        <dbReference type="EC" id="2.1.1.33"/>
    </reaction>
</comment>
<protein>
    <recommendedName>
        <fullName evidence="7">tRNA (guanine-N(7)-)-methyltransferase</fullName>
        <ecNumber evidence="7">2.1.1.33</ecNumber>
    </recommendedName>
    <alternativeName>
        <fullName evidence="7">tRNA (guanine(46)-N(7))-methyltransferase</fullName>
    </alternativeName>
    <alternativeName>
        <fullName evidence="7">tRNA(m7G46)-methyltransferase</fullName>
    </alternativeName>
</protein>